<reference evidence="1 2" key="1">
    <citation type="submission" date="2024-04" db="EMBL/GenBank/DDBJ databases">
        <title>Tritrichomonas musculus Genome.</title>
        <authorList>
            <person name="Alves-Ferreira E."/>
            <person name="Grigg M."/>
            <person name="Lorenzi H."/>
            <person name="Galac M."/>
        </authorList>
    </citation>
    <scope>NUCLEOTIDE SEQUENCE [LARGE SCALE GENOMIC DNA]</scope>
    <source>
        <strain evidence="1 2">EAF2021</strain>
    </source>
</reference>
<organism evidence="1 2">
    <name type="scientific">Tritrichomonas musculus</name>
    <dbReference type="NCBI Taxonomy" id="1915356"/>
    <lineage>
        <taxon>Eukaryota</taxon>
        <taxon>Metamonada</taxon>
        <taxon>Parabasalia</taxon>
        <taxon>Tritrichomonadida</taxon>
        <taxon>Tritrichomonadidae</taxon>
        <taxon>Tritrichomonas</taxon>
    </lineage>
</organism>
<dbReference type="Gene3D" id="1.25.10.10">
    <property type="entry name" value="Leucine-rich Repeat Variant"/>
    <property type="match status" value="1"/>
</dbReference>
<dbReference type="EMBL" id="JAPFFF010000006">
    <property type="protein sequence ID" value="KAK8887268.1"/>
    <property type="molecule type" value="Genomic_DNA"/>
</dbReference>
<protein>
    <submittedName>
        <fullName evidence="1">Uncharacterized protein</fullName>
    </submittedName>
</protein>
<proteinExistence type="predicted"/>
<evidence type="ECO:0000313" key="1">
    <source>
        <dbReference type="EMBL" id="KAK8887268.1"/>
    </source>
</evidence>
<dbReference type="InterPro" id="IPR011989">
    <property type="entry name" value="ARM-like"/>
</dbReference>
<comment type="caution">
    <text evidence="1">The sequence shown here is derived from an EMBL/GenBank/DDBJ whole genome shotgun (WGS) entry which is preliminary data.</text>
</comment>
<dbReference type="InterPro" id="IPR016024">
    <property type="entry name" value="ARM-type_fold"/>
</dbReference>
<evidence type="ECO:0000313" key="2">
    <source>
        <dbReference type="Proteomes" id="UP001470230"/>
    </source>
</evidence>
<keyword evidence="2" id="KW-1185">Reference proteome</keyword>
<dbReference type="SUPFAM" id="SSF48371">
    <property type="entry name" value="ARM repeat"/>
    <property type="match status" value="1"/>
</dbReference>
<gene>
    <name evidence="1" type="ORF">M9Y10_038306</name>
</gene>
<accession>A0ABR2K8X1</accession>
<sequence length="476" mass="55727">MLYKILSNPTISELYPNIEANEIDTSFMSNNFEENYQNLKELGQNHITNDPHIIKDCLKRMEDEIDEMQIYAIFSFCDLLNKSPYQLISNMNPNHLLILLHFALNDCTQYFVLESLCYIIQCIQNSPAFIQALIDFDFFYHLCEIIKKQKEDIVVNLCFSIGLYSLKLGDEILNIMITSELFELANSYLTKEERTNITIARLFGNAFSIKNDYFIDNLSHNHMEKLAFLAFYGDFLPVNEYGLDGIFNLFKNYPDKVILFSSNNYIFVLSKKMLDKEQNIRLLSAKILLQCINETNFPPEKFYEYNVIESLLRTFQWCDEKLCLYCIDVIKSLIYRSNEQIIQQIVAEIVKTDLFTNVEPLTFIVKEGLTTVFGELIKRLNSIQIEILMNEKILKFLFDFISIGQTDVVNLISSIFINTFDRNSNEQFKKQIMILFDTLDILEILENAIIDEDSNNHEIGHIKVLISRLQEYFKSC</sequence>
<name>A0ABR2K8X1_9EUKA</name>
<dbReference type="Proteomes" id="UP001470230">
    <property type="component" value="Unassembled WGS sequence"/>
</dbReference>